<evidence type="ECO:0000313" key="2">
    <source>
        <dbReference type="EMBL" id="GII97337.1"/>
    </source>
</evidence>
<evidence type="ECO:0000313" key="3">
    <source>
        <dbReference type="Proteomes" id="UP000606172"/>
    </source>
</evidence>
<accession>A0A919VC83</accession>
<organism evidence="2 3">
    <name type="scientific">Sinosporangium siamense</name>
    <dbReference type="NCBI Taxonomy" id="1367973"/>
    <lineage>
        <taxon>Bacteria</taxon>
        <taxon>Bacillati</taxon>
        <taxon>Actinomycetota</taxon>
        <taxon>Actinomycetes</taxon>
        <taxon>Streptosporangiales</taxon>
        <taxon>Streptosporangiaceae</taxon>
        <taxon>Sinosporangium</taxon>
    </lineage>
</organism>
<evidence type="ECO:0000256" key="1">
    <source>
        <dbReference type="SAM" id="MobiDB-lite"/>
    </source>
</evidence>
<dbReference type="RefSeq" id="WP_380659819.1">
    <property type="nucleotide sequence ID" value="NZ_JBHLZQ010000067.1"/>
</dbReference>
<keyword evidence="3" id="KW-1185">Reference proteome</keyword>
<feature type="compositionally biased region" description="Polar residues" evidence="1">
    <location>
        <begin position="36"/>
        <end position="46"/>
    </location>
</feature>
<protein>
    <submittedName>
        <fullName evidence="2">Uncharacterized protein</fullName>
    </submittedName>
</protein>
<gene>
    <name evidence="2" type="ORF">Ssi02_75680</name>
</gene>
<sequence length="62" mass="6605">MRGRLQSHLSEHAESYQAIVRHVGVGNGDFDEGFSRGSTSCSTGSQPGWPADSADGRVRTKA</sequence>
<comment type="caution">
    <text evidence="2">The sequence shown here is derived from an EMBL/GenBank/DDBJ whole genome shotgun (WGS) entry which is preliminary data.</text>
</comment>
<proteinExistence type="predicted"/>
<dbReference type="Proteomes" id="UP000606172">
    <property type="component" value="Unassembled WGS sequence"/>
</dbReference>
<name>A0A919VC83_9ACTN</name>
<dbReference type="EMBL" id="BOOW01000058">
    <property type="protein sequence ID" value="GII97337.1"/>
    <property type="molecule type" value="Genomic_DNA"/>
</dbReference>
<feature type="region of interest" description="Disordered" evidence="1">
    <location>
        <begin position="31"/>
        <end position="62"/>
    </location>
</feature>
<reference evidence="2" key="1">
    <citation type="submission" date="2021-01" db="EMBL/GenBank/DDBJ databases">
        <title>Whole genome shotgun sequence of Sinosporangium siamense NBRC 109515.</title>
        <authorList>
            <person name="Komaki H."/>
            <person name="Tamura T."/>
        </authorList>
    </citation>
    <scope>NUCLEOTIDE SEQUENCE</scope>
    <source>
        <strain evidence="2">NBRC 109515</strain>
    </source>
</reference>
<dbReference type="AlphaFoldDB" id="A0A919VC83"/>